<keyword evidence="2" id="KW-1133">Transmembrane helix</keyword>
<feature type="compositionally biased region" description="Pro residues" evidence="1">
    <location>
        <begin position="22"/>
        <end position="81"/>
    </location>
</feature>
<evidence type="ECO:0000259" key="3">
    <source>
        <dbReference type="Pfam" id="PF13828"/>
    </source>
</evidence>
<feature type="transmembrane region" description="Helical" evidence="2">
    <location>
        <begin position="155"/>
        <end position="176"/>
    </location>
</feature>
<evidence type="ECO:0000313" key="5">
    <source>
        <dbReference type="Proteomes" id="UP001519535"/>
    </source>
</evidence>
<dbReference type="EMBL" id="JAHCLR010000037">
    <property type="protein sequence ID" value="MBS9535153.1"/>
    <property type="molecule type" value="Genomic_DNA"/>
</dbReference>
<organism evidence="4 5">
    <name type="scientific">Mycolicibacter acidiphilus</name>
    <dbReference type="NCBI Taxonomy" id="2835306"/>
    <lineage>
        <taxon>Bacteria</taxon>
        <taxon>Bacillati</taxon>
        <taxon>Actinomycetota</taxon>
        <taxon>Actinomycetes</taxon>
        <taxon>Mycobacteriales</taxon>
        <taxon>Mycobacteriaceae</taxon>
        <taxon>Mycolicibacter</taxon>
    </lineage>
</organism>
<proteinExistence type="predicted"/>
<sequence length="178" mass="17791">MTVPGEGPGENPEGDADQPRSDPAPYPPNPPGFGPYPAPPPGYPAPGYPPPGYPTPTYPPTPGYPPAPSYPPAPGYPPPGYGAPTDYPAPGYATPYPGSYLPSGPPPGGTNKTAIASLVFSLLGLVLWPLAVVGIVLGGVAVAQTGKPGAVGRELAIGGTAVGVFAIAAGLAYQLWLR</sequence>
<protein>
    <submittedName>
        <fullName evidence="4">DUF4190 domain-containing protein</fullName>
    </submittedName>
</protein>
<feature type="region of interest" description="Disordered" evidence="1">
    <location>
        <begin position="1"/>
        <end position="88"/>
    </location>
</feature>
<evidence type="ECO:0000256" key="1">
    <source>
        <dbReference type="SAM" id="MobiDB-lite"/>
    </source>
</evidence>
<keyword evidence="5" id="KW-1185">Reference proteome</keyword>
<evidence type="ECO:0000256" key="2">
    <source>
        <dbReference type="SAM" id="Phobius"/>
    </source>
</evidence>
<dbReference type="Proteomes" id="UP001519535">
    <property type="component" value="Unassembled WGS sequence"/>
</dbReference>
<keyword evidence="2" id="KW-0472">Membrane</keyword>
<comment type="caution">
    <text evidence="4">The sequence shown here is derived from an EMBL/GenBank/DDBJ whole genome shotgun (WGS) entry which is preliminary data.</text>
</comment>
<feature type="transmembrane region" description="Helical" evidence="2">
    <location>
        <begin position="114"/>
        <end position="143"/>
    </location>
</feature>
<keyword evidence="2" id="KW-0812">Transmembrane</keyword>
<dbReference type="Pfam" id="PF13828">
    <property type="entry name" value="DUF4190"/>
    <property type="match status" value="1"/>
</dbReference>
<gene>
    <name evidence="4" type="ORF">KIH27_16320</name>
</gene>
<dbReference type="InterPro" id="IPR025241">
    <property type="entry name" value="DUF4190"/>
</dbReference>
<reference evidence="4 5" key="1">
    <citation type="submission" date="2021-05" db="EMBL/GenBank/DDBJ databases">
        <title>Mycobacterium acidophilum sp. nov., an extremely acid-tolerant member of the genus Mycobacterium.</title>
        <authorList>
            <person name="Xia J."/>
        </authorList>
    </citation>
    <scope>NUCLEOTIDE SEQUENCE [LARGE SCALE GENOMIC DNA]</scope>
    <source>
        <strain evidence="4 5">M1</strain>
    </source>
</reference>
<name>A0ABS5RLG4_9MYCO</name>
<accession>A0ABS5RLG4</accession>
<evidence type="ECO:0000313" key="4">
    <source>
        <dbReference type="EMBL" id="MBS9535153.1"/>
    </source>
</evidence>
<feature type="domain" description="DUF4190" evidence="3">
    <location>
        <begin position="114"/>
        <end position="171"/>
    </location>
</feature>
<dbReference type="RefSeq" id="WP_214094011.1">
    <property type="nucleotide sequence ID" value="NZ_JAHCLR010000037.1"/>
</dbReference>